<evidence type="ECO:0000256" key="1">
    <source>
        <dbReference type="ARBA" id="ARBA00023015"/>
    </source>
</evidence>
<proteinExistence type="predicted"/>
<dbReference type="PANTHER" id="PTHR33164">
    <property type="entry name" value="TRANSCRIPTIONAL REGULATOR, MARR FAMILY"/>
    <property type="match status" value="1"/>
</dbReference>
<evidence type="ECO:0000313" key="5">
    <source>
        <dbReference type="EMBL" id="NML45047.1"/>
    </source>
</evidence>
<gene>
    <name evidence="5" type="ORF">HHL11_14915</name>
</gene>
<dbReference type="PROSITE" id="PS50995">
    <property type="entry name" value="HTH_MARR_2"/>
    <property type="match status" value="1"/>
</dbReference>
<dbReference type="Proteomes" id="UP000541185">
    <property type="component" value="Unassembled WGS sequence"/>
</dbReference>
<dbReference type="Pfam" id="PF12802">
    <property type="entry name" value="MarR_2"/>
    <property type="match status" value="1"/>
</dbReference>
<dbReference type="PANTHER" id="PTHR33164:SF64">
    <property type="entry name" value="TRANSCRIPTIONAL REGULATOR SLYA"/>
    <property type="match status" value="1"/>
</dbReference>
<comment type="caution">
    <text evidence="5">The sequence shown here is derived from an EMBL/GenBank/DDBJ whole genome shotgun (WGS) entry which is preliminary data.</text>
</comment>
<feature type="domain" description="HTH marR-type" evidence="4">
    <location>
        <begin position="11"/>
        <end position="144"/>
    </location>
</feature>
<evidence type="ECO:0000256" key="3">
    <source>
        <dbReference type="ARBA" id="ARBA00023163"/>
    </source>
</evidence>
<evidence type="ECO:0000259" key="4">
    <source>
        <dbReference type="PROSITE" id="PS50995"/>
    </source>
</evidence>
<evidence type="ECO:0000313" key="6">
    <source>
        <dbReference type="Proteomes" id="UP000541185"/>
    </source>
</evidence>
<keyword evidence="3" id="KW-0804">Transcription</keyword>
<sequence>MSVANSRAAALMQFTGGLATLQRAYRAAADRAVAHLGISHALAWPLLSIGRLGGGVRPGVVAESLGIEAASVVRSIEQLVQAGLAERQDDPADGRAKTLHLTDAGHEAWEQIEAALDALRAELFAGLPDADIAACLRVFGTLSDRLGSPVPELPAKPKRRKARA</sequence>
<dbReference type="RefSeq" id="WP_169419138.1">
    <property type="nucleotide sequence ID" value="NZ_JABBFX010000001.1"/>
</dbReference>
<dbReference type="Gene3D" id="1.10.10.10">
    <property type="entry name" value="Winged helix-like DNA-binding domain superfamily/Winged helix DNA-binding domain"/>
    <property type="match status" value="1"/>
</dbReference>
<name>A0A848H3H2_9BURK</name>
<evidence type="ECO:0000256" key="2">
    <source>
        <dbReference type="ARBA" id="ARBA00023125"/>
    </source>
</evidence>
<dbReference type="InterPro" id="IPR036390">
    <property type="entry name" value="WH_DNA-bd_sf"/>
</dbReference>
<dbReference type="GO" id="GO:0006950">
    <property type="term" value="P:response to stress"/>
    <property type="evidence" value="ECO:0007669"/>
    <property type="project" value="TreeGrafter"/>
</dbReference>
<keyword evidence="6" id="KW-1185">Reference proteome</keyword>
<organism evidence="5 6">
    <name type="scientific">Ramlibacter agri</name>
    <dbReference type="NCBI Taxonomy" id="2728837"/>
    <lineage>
        <taxon>Bacteria</taxon>
        <taxon>Pseudomonadati</taxon>
        <taxon>Pseudomonadota</taxon>
        <taxon>Betaproteobacteria</taxon>
        <taxon>Burkholderiales</taxon>
        <taxon>Comamonadaceae</taxon>
        <taxon>Ramlibacter</taxon>
    </lineage>
</organism>
<dbReference type="SUPFAM" id="SSF46785">
    <property type="entry name" value="Winged helix' DNA-binding domain"/>
    <property type="match status" value="1"/>
</dbReference>
<protein>
    <submittedName>
        <fullName evidence="5">MarR family transcriptional regulator</fullName>
    </submittedName>
</protein>
<dbReference type="EMBL" id="JABBFX010000001">
    <property type="protein sequence ID" value="NML45047.1"/>
    <property type="molecule type" value="Genomic_DNA"/>
</dbReference>
<dbReference type="AlphaFoldDB" id="A0A848H3H2"/>
<dbReference type="SMART" id="SM00347">
    <property type="entry name" value="HTH_MARR"/>
    <property type="match status" value="1"/>
</dbReference>
<dbReference type="GO" id="GO:0003677">
    <property type="term" value="F:DNA binding"/>
    <property type="evidence" value="ECO:0007669"/>
    <property type="project" value="UniProtKB-KW"/>
</dbReference>
<dbReference type="InterPro" id="IPR039422">
    <property type="entry name" value="MarR/SlyA-like"/>
</dbReference>
<reference evidence="5 6" key="1">
    <citation type="submission" date="2020-04" db="EMBL/GenBank/DDBJ databases">
        <title>Ramlibacter sp. G-1-2-2 isolated from soil.</title>
        <authorList>
            <person name="Dahal R.H."/>
        </authorList>
    </citation>
    <scope>NUCLEOTIDE SEQUENCE [LARGE SCALE GENOMIC DNA]</scope>
    <source>
        <strain evidence="5 6">G-1-2-2</strain>
    </source>
</reference>
<keyword evidence="1" id="KW-0805">Transcription regulation</keyword>
<dbReference type="InterPro" id="IPR000835">
    <property type="entry name" value="HTH_MarR-typ"/>
</dbReference>
<keyword evidence="2" id="KW-0238">DNA-binding</keyword>
<dbReference type="PRINTS" id="PR00598">
    <property type="entry name" value="HTHMARR"/>
</dbReference>
<dbReference type="InterPro" id="IPR036388">
    <property type="entry name" value="WH-like_DNA-bd_sf"/>
</dbReference>
<accession>A0A848H3H2</accession>
<dbReference type="GO" id="GO:0003700">
    <property type="term" value="F:DNA-binding transcription factor activity"/>
    <property type="evidence" value="ECO:0007669"/>
    <property type="project" value="InterPro"/>
</dbReference>